<reference evidence="1 2" key="1">
    <citation type="submission" date="2019-05" db="EMBL/GenBank/DDBJ databases">
        <title>Another draft genome of Portunus trituberculatus and its Hox gene families provides insights of decapod evolution.</title>
        <authorList>
            <person name="Jeong J.-H."/>
            <person name="Song I."/>
            <person name="Kim S."/>
            <person name="Choi T."/>
            <person name="Kim D."/>
            <person name="Ryu S."/>
            <person name="Kim W."/>
        </authorList>
    </citation>
    <scope>NUCLEOTIDE SEQUENCE [LARGE SCALE GENOMIC DNA]</scope>
    <source>
        <tissue evidence="1">Muscle</tissue>
    </source>
</reference>
<protein>
    <submittedName>
        <fullName evidence="1">Uncharacterized protein</fullName>
    </submittedName>
</protein>
<dbReference type="AlphaFoldDB" id="A0A5B7HKP0"/>
<proteinExistence type="predicted"/>
<name>A0A5B7HKP0_PORTR</name>
<gene>
    <name evidence="1" type="ORF">E2C01_064384</name>
</gene>
<evidence type="ECO:0000313" key="1">
    <source>
        <dbReference type="EMBL" id="MPC70145.1"/>
    </source>
</evidence>
<comment type="caution">
    <text evidence="1">The sequence shown here is derived from an EMBL/GenBank/DDBJ whole genome shotgun (WGS) entry which is preliminary data.</text>
</comment>
<dbReference type="Proteomes" id="UP000324222">
    <property type="component" value="Unassembled WGS sequence"/>
</dbReference>
<accession>A0A5B7HKP0</accession>
<organism evidence="1 2">
    <name type="scientific">Portunus trituberculatus</name>
    <name type="common">Swimming crab</name>
    <name type="synonym">Neptunus trituberculatus</name>
    <dbReference type="NCBI Taxonomy" id="210409"/>
    <lineage>
        <taxon>Eukaryota</taxon>
        <taxon>Metazoa</taxon>
        <taxon>Ecdysozoa</taxon>
        <taxon>Arthropoda</taxon>
        <taxon>Crustacea</taxon>
        <taxon>Multicrustacea</taxon>
        <taxon>Malacostraca</taxon>
        <taxon>Eumalacostraca</taxon>
        <taxon>Eucarida</taxon>
        <taxon>Decapoda</taxon>
        <taxon>Pleocyemata</taxon>
        <taxon>Brachyura</taxon>
        <taxon>Eubrachyura</taxon>
        <taxon>Portunoidea</taxon>
        <taxon>Portunidae</taxon>
        <taxon>Portuninae</taxon>
        <taxon>Portunus</taxon>
    </lineage>
</organism>
<dbReference type="EMBL" id="VSRR010030628">
    <property type="protein sequence ID" value="MPC70145.1"/>
    <property type="molecule type" value="Genomic_DNA"/>
</dbReference>
<keyword evidence="2" id="KW-1185">Reference proteome</keyword>
<sequence>MGATSNVIFSVYKTLVRSLVDYTAPVFFNITASDATTLETILNDALRTVNGTPIWTKTDNPRGEAQVSTLVDRVEHLTANFLIRTYTRDDHRDYAHQALLRHHEGRRGQGKWITKAASI</sequence>
<evidence type="ECO:0000313" key="2">
    <source>
        <dbReference type="Proteomes" id="UP000324222"/>
    </source>
</evidence>
<dbReference type="OrthoDB" id="6375235at2759"/>